<protein>
    <submittedName>
        <fullName evidence="8">Histidine triad nucleotide-binding protein 2, mitochondrial isoform X1</fullName>
    </submittedName>
</protein>
<evidence type="ECO:0000313" key="7">
    <source>
        <dbReference type="Proteomes" id="UP000515159"/>
    </source>
</evidence>
<dbReference type="GO" id="GO:0003824">
    <property type="term" value="F:catalytic activity"/>
    <property type="evidence" value="ECO:0007669"/>
    <property type="project" value="InterPro"/>
</dbReference>
<dbReference type="GeneID" id="117356922"/>
<dbReference type="PROSITE" id="PS51084">
    <property type="entry name" value="HIT_2"/>
    <property type="match status" value="1"/>
</dbReference>
<dbReference type="PROSITE" id="PS00892">
    <property type="entry name" value="HIT_1"/>
    <property type="match status" value="1"/>
</dbReference>
<organism evidence="7 8">
    <name type="scientific">Geotrypetes seraphini</name>
    <name type="common">Gaboon caecilian</name>
    <name type="synonym">Caecilia seraphini</name>
    <dbReference type="NCBI Taxonomy" id="260995"/>
    <lineage>
        <taxon>Eukaryota</taxon>
        <taxon>Metazoa</taxon>
        <taxon>Chordata</taxon>
        <taxon>Craniata</taxon>
        <taxon>Vertebrata</taxon>
        <taxon>Euteleostomi</taxon>
        <taxon>Amphibia</taxon>
        <taxon>Gymnophiona</taxon>
        <taxon>Geotrypetes</taxon>
    </lineage>
</organism>
<dbReference type="AlphaFoldDB" id="A0A6P8QYL7"/>
<gene>
    <name evidence="8" type="primary">HINT2</name>
</gene>
<proteinExistence type="inferred from homology"/>
<dbReference type="Gene3D" id="3.30.428.10">
    <property type="entry name" value="HIT-like"/>
    <property type="match status" value="1"/>
</dbReference>
<evidence type="ECO:0000256" key="3">
    <source>
        <dbReference type="PIRSR" id="PIRSR601310-1"/>
    </source>
</evidence>
<dbReference type="KEGG" id="gsh:117356922"/>
<name>A0A6P8QYL7_GEOSA</name>
<dbReference type="RefSeq" id="XP_033792753.1">
    <property type="nucleotide sequence ID" value="XM_033936862.1"/>
</dbReference>
<dbReference type="CDD" id="cd01276">
    <property type="entry name" value="PKCI_related"/>
    <property type="match status" value="1"/>
</dbReference>
<evidence type="ECO:0000313" key="8">
    <source>
        <dbReference type="RefSeq" id="XP_033792753.1"/>
    </source>
</evidence>
<evidence type="ECO:0000256" key="5">
    <source>
        <dbReference type="PROSITE-ProRule" id="PRU00464"/>
    </source>
</evidence>
<comment type="similarity">
    <text evidence="2">Belongs to the HINT family.</text>
</comment>
<dbReference type="FunFam" id="3.30.428.10:FF:000005">
    <property type="entry name" value="Histidine triad nucleotide-binding protein 1"/>
    <property type="match status" value="1"/>
</dbReference>
<comment type="catalytic activity">
    <reaction evidence="1">
        <text>adenosine 5'-phosphoramidate + H2O = NH4(+) + AMP</text>
        <dbReference type="Rhea" id="RHEA:67916"/>
        <dbReference type="ChEBI" id="CHEBI:15377"/>
        <dbReference type="ChEBI" id="CHEBI:28938"/>
        <dbReference type="ChEBI" id="CHEBI:57890"/>
        <dbReference type="ChEBI" id="CHEBI:456215"/>
    </reaction>
</comment>
<accession>A0A6P8QYL7</accession>
<evidence type="ECO:0000259" key="6">
    <source>
        <dbReference type="PROSITE" id="PS51084"/>
    </source>
</evidence>
<dbReference type="InterPro" id="IPR036265">
    <property type="entry name" value="HIT-like_sf"/>
</dbReference>
<dbReference type="PRINTS" id="PR00332">
    <property type="entry name" value="HISTRIAD"/>
</dbReference>
<dbReference type="FunCoup" id="A0A6P8QYL7">
    <property type="interactions" value="1172"/>
</dbReference>
<evidence type="ECO:0000256" key="4">
    <source>
        <dbReference type="PIRSR" id="PIRSR601310-3"/>
    </source>
</evidence>
<evidence type="ECO:0000256" key="1">
    <source>
        <dbReference type="ARBA" id="ARBA00024472"/>
    </source>
</evidence>
<feature type="short sequence motif" description="Histidine triad motif" evidence="4 5">
    <location>
        <begin position="158"/>
        <end position="162"/>
    </location>
</feature>
<dbReference type="InterPro" id="IPR011146">
    <property type="entry name" value="HIT-like"/>
</dbReference>
<dbReference type="InterPro" id="IPR019808">
    <property type="entry name" value="Histidine_triad_CS"/>
</dbReference>
<dbReference type="PANTHER" id="PTHR23089">
    <property type="entry name" value="HISTIDINE TRIAD HIT PROTEIN"/>
    <property type="match status" value="1"/>
</dbReference>
<feature type="domain" description="HIT" evidence="6">
    <location>
        <begin position="66"/>
        <end position="174"/>
    </location>
</feature>
<feature type="active site" description="Tele-AMP-histidine intermediate" evidence="3">
    <location>
        <position position="160"/>
    </location>
</feature>
<evidence type="ECO:0000256" key="2">
    <source>
        <dbReference type="ARBA" id="ARBA00025764"/>
    </source>
</evidence>
<sequence length="174" mass="19509">MGRPRSPESNFLQWSMRAALSAGLYCCLFFPYQRWASSLGGPDDEVSKAKQADRARRICGTQSPTIFSKIIDRTIPADIIYEDEKCLAFWDVNPQAPLHFLVIPKTPIPRISYVTEDDTELLGHLLVTASQLAKKEGLDEGYRLVINDGKLGAQSVYHLHIHVIGGRQMNWPPG</sequence>
<reference evidence="8" key="1">
    <citation type="submission" date="2025-08" db="UniProtKB">
        <authorList>
            <consortium name="RefSeq"/>
        </authorList>
    </citation>
    <scope>IDENTIFICATION</scope>
</reference>
<dbReference type="CTD" id="84681"/>
<dbReference type="Pfam" id="PF01230">
    <property type="entry name" value="HIT"/>
    <property type="match status" value="1"/>
</dbReference>
<dbReference type="OrthoDB" id="672793at2759"/>
<dbReference type="InParanoid" id="A0A6P8QYL7"/>
<dbReference type="SUPFAM" id="SSF54197">
    <property type="entry name" value="HIT-like"/>
    <property type="match status" value="1"/>
</dbReference>
<keyword evidence="7" id="KW-1185">Reference proteome</keyword>
<dbReference type="InterPro" id="IPR001310">
    <property type="entry name" value="Histidine_triad_HIT"/>
</dbReference>
<dbReference type="Proteomes" id="UP000515159">
    <property type="component" value="Chromosome 1"/>
</dbReference>